<gene>
    <name evidence="3" type="ORF">OH76DRAFT_1409112</name>
</gene>
<evidence type="ECO:0000259" key="2">
    <source>
        <dbReference type="PROSITE" id="PS50157"/>
    </source>
</evidence>
<reference evidence="3 4" key="1">
    <citation type="journal article" date="2018" name="Biotechnol. Biofuels">
        <title>Integrative visual omics of the white-rot fungus Polyporus brumalis exposes the biotechnological potential of its oxidative enzymes for delignifying raw plant biomass.</title>
        <authorList>
            <person name="Miyauchi S."/>
            <person name="Rancon A."/>
            <person name="Drula E."/>
            <person name="Hage H."/>
            <person name="Chaduli D."/>
            <person name="Favel A."/>
            <person name="Grisel S."/>
            <person name="Henrissat B."/>
            <person name="Herpoel-Gimbert I."/>
            <person name="Ruiz-Duenas F.J."/>
            <person name="Chevret D."/>
            <person name="Hainaut M."/>
            <person name="Lin J."/>
            <person name="Wang M."/>
            <person name="Pangilinan J."/>
            <person name="Lipzen A."/>
            <person name="Lesage-Meessen L."/>
            <person name="Navarro D."/>
            <person name="Riley R."/>
            <person name="Grigoriev I.V."/>
            <person name="Zhou S."/>
            <person name="Raouche S."/>
            <person name="Rosso M.N."/>
        </authorList>
    </citation>
    <scope>NUCLEOTIDE SEQUENCE [LARGE SCALE GENOMIC DNA]</scope>
    <source>
        <strain evidence="3 4">BRFM 1820</strain>
    </source>
</reference>
<dbReference type="SUPFAM" id="SSF57667">
    <property type="entry name" value="beta-beta-alpha zinc fingers"/>
    <property type="match status" value="1"/>
</dbReference>
<dbReference type="EMBL" id="KZ857450">
    <property type="protein sequence ID" value="RDX44390.1"/>
    <property type="molecule type" value="Genomic_DNA"/>
</dbReference>
<accession>A0A371CVV0</accession>
<evidence type="ECO:0000256" key="1">
    <source>
        <dbReference type="PROSITE-ProRule" id="PRU00042"/>
    </source>
</evidence>
<evidence type="ECO:0000313" key="3">
    <source>
        <dbReference type="EMBL" id="RDX44390.1"/>
    </source>
</evidence>
<sequence>MQERYVRIRLPADVLSTPPFAVFTRKGNMRQHFTTKHDPTASKYHCLHCVRQYTRKSDLTRHVKREHADTDTTTFQ</sequence>
<keyword evidence="1" id="KW-0862">Zinc</keyword>
<dbReference type="GO" id="GO:0008270">
    <property type="term" value="F:zinc ion binding"/>
    <property type="evidence" value="ECO:0007669"/>
    <property type="project" value="UniProtKB-KW"/>
</dbReference>
<dbReference type="PROSITE" id="PS50157">
    <property type="entry name" value="ZINC_FINGER_C2H2_2"/>
    <property type="match status" value="1"/>
</dbReference>
<dbReference type="InterPro" id="IPR036236">
    <property type="entry name" value="Znf_C2H2_sf"/>
</dbReference>
<dbReference type="STRING" id="139420.A0A371CVV0"/>
<evidence type="ECO:0000313" key="4">
    <source>
        <dbReference type="Proteomes" id="UP000256964"/>
    </source>
</evidence>
<proteinExistence type="predicted"/>
<dbReference type="AlphaFoldDB" id="A0A371CVV0"/>
<dbReference type="Proteomes" id="UP000256964">
    <property type="component" value="Unassembled WGS sequence"/>
</dbReference>
<dbReference type="Gene3D" id="3.30.160.60">
    <property type="entry name" value="Classic Zinc Finger"/>
    <property type="match status" value="1"/>
</dbReference>
<dbReference type="OrthoDB" id="3069995at2759"/>
<keyword evidence="4" id="KW-1185">Reference proteome</keyword>
<keyword evidence="1" id="KW-0479">Metal-binding</keyword>
<name>A0A371CVV0_9APHY</name>
<dbReference type="InterPro" id="IPR013087">
    <property type="entry name" value="Znf_C2H2_type"/>
</dbReference>
<protein>
    <recommendedName>
        <fullName evidence="2">C2H2-type domain-containing protein</fullName>
    </recommendedName>
</protein>
<organism evidence="3 4">
    <name type="scientific">Lentinus brumalis</name>
    <dbReference type="NCBI Taxonomy" id="2498619"/>
    <lineage>
        <taxon>Eukaryota</taxon>
        <taxon>Fungi</taxon>
        <taxon>Dikarya</taxon>
        <taxon>Basidiomycota</taxon>
        <taxon>Agaricomycotina</taxon>
        <taxon>Agaricomycetes</taxon>
        <taxon>Polyporales</taxon>
        <taxon>Polyporaceae</taxon>
        <taxon>Lentinus</taxon>
    </lineage>
</organism>
<dbReference type="PROSITE" id="PS00028">
    <property type="entry name" value="ZINC_FINGER_C2H2_1"/>
    <property type="match status" value="1"/>
</dbReference>
<feature type="domain" description="C2H2-type" evidence="2">
    <location>
        <begin position="44"/>
        <end position="72"/>
    </location>
</feature>
<keyword evidence="1" id="KW-0863">Zinc-finger</keyword>